<dbReference type="InterPro" id="IPR045063">
    <property type="entry name" value="Dynamin_N"/>
</dbReference>
<evidence type="ECO:0000256" key="6">
    <source>
        <dbReference type="ARBA" id="ARBA00022989"/>
    </source>
</evidence>
<evidence type="ECO:0000256" key="12">
    <source>
        <dbReference type="SAM" id="MobiDB-lite"/>
    </source>
</evidence>
<evidence type="ECO:0000259" key="13">
    <source>
        <dbReference type="PROSITE" id="PS51718"/>
    </source>
</evidence>
<dbReference type="Pfam" id="PF00350">
    <property type="entry name" value="Dynamin_N"/>
    <property type="match status" value="1"/>
</dbReference>
<dbReference type="InterPro" id="IPR027417">
    <property type="entry name" value="P-loop_NTPase"/>
</dbReference>
<dbReference type="Gene3D" id="3.40.50.300">
    <property type="entry name" value="P-loop containing nucleotide triphosphate hydrolases"/>
    <property type="match status" value="1"/>
</dbReference>
<sequence length="874" mass="96209">MAQIYQKHQTTHNQPSLSELTQSPTTANSDAEAARVLQETKAFVDDRDTLLLVIDKSDQLLGRLQDFGQEHWMLAYPKHAVGSTPSTISGPSHHLRRIASEFETGMGKTTTGRPACHGRALTTFESTTQENHSMPSGALNILAVDHSSLPGRRTSGTIKDIESSLLMRQSLASMLCSRLEFAQSHLHDLRTRVIDRDSRILVTGDLNAGKSTFVNALLGRDVAPTDQQPCTEVMCEILDSSHNGSKEEIHAILHGSNYEIENKSTYEIFELERLSELVSDVNEDDKEEHASPYQLLKVYIASPTGSTNEKENEGCARTDAISLLRNGDISVSFIDSPGLNRDTLSTMELFSKQSTIDVVVFVVSAENQFTLSAQEFLWAASQEKAYVFVVVNKWAAIRDKTKAERRIRDQLRKLSPGTWEERSELVHFVDAQAASAQTGSEEAFDHLQRSLSSFVFLRRAISKLQPAQTYTRHLLQDLMIIAQTNSEVAEKLHETAHTRLNTALPRYEKLLATSAILEESVGTIEEETVSDVQRSGKHILVSVLTQIKQGQLPTLEGKSAPYFPTYDGLLTIFQYAEDVRKAFLNSLEDGLLVAEDVARESTAKAVGAIRHGQASSSVLSETSGEVTERKFNPKAMFARRRRFVSLVSSESRQLQEFAAATASLGLASFSDLIDLDRLNWFASPDSTSKLNESESSILTGSSIVGSIGFGTLTLFGTGVAGGRAFVEGLVKLTEILGTKGARKWTGAAIGVMTIGFGIYLINDIPRAIPQNIGKKLERELNDLSKTSSSSSNDTTWVDSEVDRLTKETRKVIRLAAFDLRSRFKTALEEVEIETEGAKSEIKKAIEAIKWLESFGEEVSGLKALVDGVHASGFI</sequence>
<dbReference type="OrthoDB" id="9984778at2759"/>
<proteinExistence type="predicted"/>
<dbReference type="GO" id="GO:0051646">
    <property type="term" value="P:mitochondrion localization"/>
    <property type="evidence" value="ECO:0007669"/>
    <property type="project" value="TreeGrafter"/>
</dbReference>
<dbReference type="SUPFAM" id="SSF52540">
    <property type="entry name" value="P-loop containing nucleoside triphosphate hydrolases"/>
    <property type="match status" value="1"/>
</dbReference>
<keyword evidence="9" id="KW-0342">GTP-binding</keyword>
<dbReference type="InterPro" id="IPR027094">
    <property type="entry name" value="Mitofusin_fam"/>
</dbReference>
<dbReference type="PROSITE" id="PS51718">
    <property type="entry name" value="G_DYNAMIN_2"/>
    <property type="match status" value="1"/>
</dbReference>
<keyword evidence="2" id="KW-0812">Transmembrane</keyword>
<dbReference type="AlphaFoldDB" id="A0A9P6TFJ5"/>
<evidence type="ECO:0000256" key="4">
    <source>
        <dbReference type="ARBA" id="ARBA00022787"/>
    </source>
</evidence>
<name>A0A9P6TFJ5_9BASI</name>
<keyword evidence="7" id="KW-0175">Coiled coil</keyword>
<protein>
    <recommendedName>
        <fullName evidence="13">Dynamin-type G domain-containing protein</fullName>
    </recommendedName>
</protein>
<evidence type="ECO:0000313" key="15">
    <source>
        <dbReference type="Proteomes" id="UP000886653"/>
    </source>
</evidence>
<feature type="compositionally biased region" description="Polar residues" evidence="12">
    <location>
        <begin position="1"/>
        <end position="29"/>
    </location>
</feature>
<dbReference type="PANTHER" id="PTHR10465">
    <property type="entry name" value="TRANSMEMBRANE GTPASE FZO1"/>
    <property type="match status" value="1"/>
</dbReference>
<dbReference type="InterPro" id="IPR030381">
    <property type="entry name" value="G_DYNAMIN_dom"/>
</dbReference>
<evidence type="ECO:0000256" key="8">
    <source>
        <dbReference type="ARBA" id="ARBA00023128"/>
    </source>
</evidence>
<evidence type="ECO:0000256" key="3">
    <source>
        <dbReference type="ARBA" id="ARBA00022741"/>
    </source>
</evidence>
<dbReference type="Proteomes" id="UP000886653">
    <property type="component" value="Unassembled WGS sequence"/>
</dbReference>
<reference evidence="14" key="1">
    <citation type="submission" date="2013-11" db="EMBL/GenBank/DDBJ databases">
        <title>Genome sequence of the fusiform rust pathogen reveals effectors for host alternation and coevolution with pine.</title>
        <authorList>
            <consortium name="DOE Joint Genome Institute"/>
            <person name="Smith K."/>
            <person name="Pendleton A."/>
            <person name="Kubisiak T."/>
            <person name="Anderson C."/>
            <person name="Salamov A."/>
            <person name="Aerts A."/>
            <person name="Riley R."/>
            <person name="Clum A."/>
            <person name="Lindquist E."/>
            <person name="Ence D."/>
            <person name="Campbell M."/>
            <person name="Kronenberg Z."/>
            <person name="Feau N."/>
            <person name="Dhillon B."/>
            <person name="Hamelin R."/>
            <person name="Burleigh J."/>
            <person name="Smith J."/>
            <person name="Yandell M."/>
            <person name="Nelson C."/>
            <person name="Grigoriev I."/>
            <person name="Davis J."/>
        </authorList>
    </citation>
    <scope>NUCLEOTIDE SEQUENCE</scope>
    <source>
        <strain evidence="14">G11</strain>
    </source>
</reference>
<dbReference type="EMBL" id="MU167219">
    <property type="protein sequence ID" value="KAG0150472.1"/>
    <property type="molecule type" value="Genomic_DNA"/>
</dbReference>
<dbReference type="GO" id="GO:0005525">
    <property type="term" value="F:GTP binding"/>
    <property type="evidence" value="ECO:0007669"/>
    <property type="project" value="UniProtKB-KW"/>
</dbReference>
<keyword evidence="4" id="KW-1000">Mitochondrion outer membrane</keyword>
<evidence type="ECO:0000256" key="1">
    <source>
        <dbReference type="ARBA" id="ARBA00004374"/>
    </source>
</evidence>
<comment type="subcellular location">
    <subcellularLocation>
        <location evidence="1">Mitochondrion outer membrane</location>
        <topology evidence="1">Multi-pass membrane protein</topology>
    </subcellularLocation>
</comment>
<keyword evidence="10" id="KW-0472">Membrane</keyword>
<keyword evidence="8" id="KW-0496">Mitochondrion</keyword>
<feature type="domain" description="Dynamin-type G" evidence="13">
    <location>
        <begin position="194"/>
        <end position="484"/>
    </location>
</feature>
<dbReference type="GO" id="GO:0008053">
    <property type="term" value="P:mitochondrial fusion"/>
    <property type="evidence" value="ECO:0007669"/>
    <property type="project" value="TreeGrafter"/>
</dbReference>
<evidence type="ECO:0000256" key="7">
    <source>
        <dbReference type="ARBA" id="ARBA00023054"/>
    </source>
</evidence>
<evidence type="ECO:0000256" key="2">
    <source>
        <dbReference type="ARBA" id="ARBA00022692"/>
    </source>
</evidence>
<feature type="region of interest" description="Disordered" evidence="12">
    <location>
        <begin position="1"/>
        <end position="30"/>
    </location>
</feature>
<evidence type="ECO:0000256" key="10">
    <source>
        <dbReference type="ARBA" id="ARBA00023136"/>
    </source>
</evidence>
<evidence type="ECO:0000256" key="9">
    <source>
        <dbReference type="ARBA" id="ARBA00023134"/>
    </source>
</evidence>
<dbReference type="GO" id="GO:0003924">
    <property type="term" value="F:GTPase activity"/>
    <property type="evidence" value="ECO:0007669"/>
    <property type="project" value="InterPro"/>
</dbReference>
<organism evidence="14 15">
    <name type="scientific">Cronartium quercuum f. sp. fusiforme G11</name>
    <dbReference type="NCBI Taxonomy" id="708437"/>
    <lineage>
        <taxon>Eukaryota</taxon>
        <taxon>Fungi</taxon>
        <taxon>Dikarya</taxon>
        <taxon>Basidiomycota</taxon>
        <taxon>Pucciniomycotina</taxon>
        <taxon>Pucciniomycetes</taxon>
        <taxon>Pucciniales</taxon>
        <taxon>Coleosporiaceae</taxon>
        <taxon>Cronartium</taxon>
    </lineage>
</organism>
<keyword evidence="15" id="KW-1185">Reference proteome</keyword>
<evidence type="ECO:0000256" key="11">
    <source>
        <dbReference type="ARBA" id="ARBA00048548"/>
    </source>
</evidence>
<comment type="caution">
    <text evidence="14">The sequence shown here is derived from an EMBL/GenBank/DDBJ whole genome shotgun (WGS) entry which is preliminary data.</text>
</comment>
<evidence type="ECO:0000313" key="14">
    <source>
        <dbReference type="EMBL" id="KAG0150472.1"/>
    </source>
</evidence>
<dbReference type="FunFam" id="3.40.50.300:FF:000638">
    <property type="entry name" value="Transmembrane GTPase Fzo1, putative"/>
    <property type="match status" value="1"/>
</dbReference>
<evidence type="ECO:0000256" key="5">
    <source>
        <dbReference type="ARBA" id="ARBA00022801"/>
    </source>
</evidence>
<keyword evidence="6" id="KW-1133">Transmembrane helix</keyword>
<dbReference type="PANTHER" id="PTHR10465:SF0">
    <property type="entry name" value="SARCALUMENIN"/>
    <property type="match status" value="1"/>
</dbReference>
<dbReference type="GO" id="GO:0005741">
    <property type="term" value="C:mitochondrial outer membrane"/>
    <property type="evidence" value="ECO:0007669"/>
    <property type="project" value="UniProtKB-SubCell"/>
</dbReference>
<accession>A0A9P6TFJ5</accession>
<gene>
    <name evidence="14" type="ORF">CROQUDRAFT_38205</name>
</gene>
<keyword evidence="5" id="KW-0378">Hydrolase</keyword>
<comment type="catalytic activity">
    <reaction evidence="11">
        <text>GTP + H2O = GDP + phosphate + H(+)</text>
        <dbReference type="Rhea" id="RHEA:19669"/>
        <dbReference type="ChEBI" id="CHEBI:15377"/>
        <dbReference type="ChEBI" id="CHEBI:15378"/>
        <dbReference type="ChEBI" id="CHEBI:37565"/>
        <dbReference type="ChEBI" id="CHEBI:43474"/>
        <dbReference type="ChEBI" id="CHEBI:58189"/>
    </reaction>
</comment>
<keyword evidence="3" id="KW-0547">Nucleotide-binding</keyword>